<protein>
    <submittedName>
        <fullName evidence="3">Uncharacterized protein</fullName>
    </submittedName>
</protein>
<name>A0A3P7M3G1_DIBLA</name>
<gene>
    <name evidence="3" type="ORF">DILT_LOCUS14337</name>
</gene>
<accession>A0A3P7M3G1</accession>
<dbReference type="Proteomes" id="UP000281553">
    <property type="component" value="Unassembled WGS sequence"/>
</dbReference>
<reference evidence="3 4" key="1">
    <citation type="submission" date="2018-11" db="EMBL/GenBank/DDBJ databases">
        <authorList>
            <consortium name="Pathogen Informatics"/>
        </authorList>
    </citation>
    <scope>NUCLEOTIDE SEQUENCE [LARGE SCALE GENOMIC DNA]</scope>
</reference>
<organism evidence="3 4">
    <name type="scientific">Dibothriocephalus latus</name>
    <name type="common">Fish tapeworm</name>
    <name type="synonym">Diphyllobothrium latum</name>
    <dbReference type="NCBI Taxonomy" id="60516"/>
    <lineage>
        <taxon>Eukaryota</taxon>
        <taxon>Metazoa</taxon>
        <taxon>Spiralia</taxon>
        <taxon>Lophotrochozoa</taxon>
        <taxon>Platyhelminthes</taxon>
        <taxon>Cestoda</taxon>
        <taxon>Eucestoda</taxon>
        <taxon>Diphyllobothriidea</taxon>
        <taxon>Diphyllobothriidae</taxon>
        <taxon>Dibothriocephalus</taxon>
    </lineage>
</organism>
<keyword evidence="2" id="KW-0812">Transmembrane</keyword>
<dbReference type="AlphaFoldDB" id="A0A3P7M3G1"/>
<evidence type="ECO:0000313" key="4">
    <source>
        <dbReference type="Proteomes" id="UP000281553"/>
    </source>
</evidence>
<proteinExistence type="predicted"/>
<sequence>MGGFLPDLMWTVSRLPPTCLIGLSMSLWYCFLAVLAVSPWLLGTIGGTICLLLLLLLGLLILGLLYRRHQRRRGPPADPPIRMDISYPLDRPEM</sequence>
<evidence type="ECO:0000313" key="3">
    <source>
        <dbReference type="EMBL" id="VDN23875.1"/>
    </source>
</evidence>
<evidence type="ECO:0000256" key="1">
    <source>
        <dbReference type="SAM" id="MobiDB-lite"/>
    </source>
</evidence>
<evidence type="ECO:0000256" key="2">
    <source>
        <dbReference type="SAM" id="Phobius"/>
    </source>
</evidence>
<keyword evidence="2" id="KW-1133">Transmembrane helix</keyword>
<keyword evidence="2" id="KW-0472">Membrane</keyword>
<feature type="transmembrane region" description="Helical" evidence="2">
    <location>
        <begin position="20"/>
        <end position="38"/>
    </location>
</feature>
<feature type="region of interest" description="Disordered" evidence="1">
    <location>
        <begin position="71"/>
        <end position="94"/>
    </location>
</feature>
<dbReference type="EMBL" id="UYRU01073806">
    <property type="protein sequence ID" value="VDN23875.1"/>
    <property type="molecule type" value="Genomic_DNA"/>
</dbReference>
<keyword evidence="4" id="KW-1185">Reference proteome</keyword>
<feature type="transmembrane region" description="Helical" evidence="2">
    <location>
        <begin position="44"/>
        <end position="66"/>
    </location>
</feature>